<sequence length="94" mass="10882">MKIFVFHHSSESKSLPPLAQSRNTPRAIQKCPFSGVPRKENIFDNQPAKLRWQKSRLTNPSLSLSVFCVILNLLIRFSPMWLYPFDVYMVCLVA</sequence>
<evidence type="ECO:0000313" key="2">
    <source>
        <dbReference type="EMBL" id="VFJ89537.1"/>
    </source>
</evidence>
<reference evidence="3" key="1">
    <citation type="submission" date="2019-02" db="EMBL/GenBank/DDBJ databases">
        <authorList>
            <person name="Gruber-Vodicka R. H."/>
            <person name="Seah K. B. B."/>
        </authorList>
    </citation>
    <scope>NUCLEOTIDE SEQUENCE</scope>
    <source>
        <strain evidence="2">BECK_M6</strain>
        <strain evidence="3">BECK_M7</strain>
    </source>
</reference>
<protein>
    <submittedName>
        <fullName evidence="3">Uncharacterized protein</fullName>
    </submittedName>
</protein>
<name>A0A450UD86_9GAMM</name>
<keyword evidence="1" id="KW-0472">Membrane</keyword>
<feature type="transmembrane region" description="Helical" evidence="1">
    <location>
        <begin position="57"/>
        <end position="75"/>
    </location>
</feature>
<dbReference type="AlphaFoldDB" id="A0A450UD86"/>
<keyword evidence="1" id="KW-0812">Transmembrane</keyword>
<gene>
    <name evidence="2" type="ORF">BECKLFY1418A_GA0070994_100810</name>
    <name evidence="3" type="ORF">BECKLFY1418B_GA0070995_101923</name>
</gene>
<keyword evidence="1" id="KW-1133">Transmembrane helix</keyword>
<accession>A0A450UD86</accession>
<dbReference type="EMBL" id="CAADFF010000019">
    <property type="protein sequence ID" value="VFJ90278.1"/>
    <property type="molecule type" value="Genomic_DNA"/>
</dbReference>
<organism evidence="3">
    <name type="scientific">Candidatus Kentrum sp. LFY</name>
    <dbReference type="NCBI Taxonomy" id="2126342"/>
    <lineage>
        <taxon>Bacteria</taxon>
        <taxon>Pseudomonadati</taxon>
        <taxon>Pseudomonadota</taxon>
        <taxon>Gammaproteobacteria</taxon>
        <taxon>Candidatus Kentrum</taxon>
    </lineage>
</organism>
<evidence type="ECO:0000256" key="1">
    <source>
        <dbReference type="SAM" id="Phobius"/>
    </source>
</evidence>
<proteinExistence type="predicted"/>
<evidence type="ECO:0000313" key="3">
    <source>
        <dbReference type="EMBL" id="VFJ90278.1"/>
    </source>
</evidence>
<dbReference type="EMBL" id="CAADFH010000008">
    <property type="protein sequence ID" value="VFJ89537.1"/>
    <property type="molecule type" value="Genomic_DNA"/>
</dbReference>